<feature type="domain" description="DUF7689" evidence="1">
    <location>
        <begin position="26"/>
        <end position="161"/>
    </location>
</feature>
<evidence type="ECO:0000313" key="3">
    <source>
        <dbReference type="Proteomes" id="UP000008634"/>
    </source>
</evidence>
<dbReference type="AlphaFoldDB" id="E6X8V9"/>
<gene>
    <name evidence="2" type="ordered locus">Celal_1391</name>
</gene>
<dbReference type="Proteomes" id="UP000008634">
    <property type="component" value="Chromosome"/>
</dbReference>
<evidence type="ECO:0000259" key="1">
    <source>
        <dbReference type="Pfam" id="PF24738"/>
    </source>
</evidence>
<dbReference type="OrthoDB" id="5683213at2"/>
<reference evidence="2 3" key="1">
    <citation type="journal article" date="2010" name="Stand. Genomic Sci.">
        <title>Complete genome sequence of Cellulophaga algicola type strain (IC166).</title>
        <authorList>
            <person name="Abt B."/>
            <person name="Lu M."/>
            <person name="Misra M."/>
            <person name="Han C."/>
            <person name="Nolan M."/>
            <person name="Lucas S."/>
            <person name="Hammon N."/>
            <person name="Deshpande S."/>
            <person name="Cheng J.F."/>
            <person name="Tapia R."/>
            <person name="Goodwin L."/>
            <person name="Pitluck S."/>
            <person name="Liolios K."/>
            <person name="Pagani I."/>
            <person name="Ivanova N."/>
            <person name="Mavromatis K."/>
            <person name="Ovchinikova G."/>
            <person name="Pati A."/>
            <person name="Chen A."/>
            <person name="Palaniappan K."/>
            <person name="Land M."/>
            <person name="Hauser L."/>
            <person name="Chang Y.J."/>
            <person name="Jeffries C.D."/>
            <person name="Detter J.C."/>
            <person name="Brambilla E."/>
            <person name="Rohde M."/>
            <person name="Tindall B.J."/>
            <person name="Goker M."/>
            <person name="Woyke T."/>
            <person name="Bristow J."/>
            <person name="Eisen J.A."/>
            <person name="Markowitz V."/>
            <person name="Hugenholtz P."/>
            <person name="Kyrpides N.C."/>
            <person name="Klenk H.P."/>
            <person name="Lapidus A."/>
        </authorList>
    </citation>
    <scope>NUCLEOTIDE SEQUENCE [LARGE SCALE GENOMIC DNA]</scope>
    <source>
        <strain evidence="3">DSM 14237 / IC166 / ACAM 630</strain>
    </source>
</reference>
<dbReference type="STRING" id="688270.Celal_1391"/>
<keyword evidence="3" id="KW-1185">Reference proteome</keyword>
<evidence type="ECO:0000313" key="2">
    <source>
        <dbReference type="EMBL" id="ADV48704.1"/>
    </source>
</evidence>
<dbReference type="EMBL" id="CP002453">
    <property type="protein sequence ID" value="ADV48704.1"/>
    <property type="molecule type" value="Genomic_DNA"/>
</dbReference>
<name>E6X8V9_CELAD</name>
<protein>
    <recommendedName>
        <fullName evidence="1">DUF7689 domain-containing protein</fullName>
    </recommendedName>
</protein>
<proteinExistence type="predicted"/>
<dbReference type="Pfam" id="PF24738">
    <property type="entry name" value="DUF7689"/>
    <property type="match status" value="1"/>
</dbReference>
<dbReference type="KEGG" id="cao:Celal_1391"/>
<accession>E6X8V9</accession>
<dbReference type="HOGENOM" id="CLU_145258_0_0_10"/>
<dbReference type="InterPro" id="IPR056106">
    <property type="entry name" value="DUF7689"/>
</dbReference>
<dbReference type="RefSeq" id="WP_013550186.1">
    <property type="nucleotide sequence ID" value="NC_014934.1"/>
</dbReference>
<dbReference type="eggNOG" id="ENOG50332VS">
    <property type="taxonomic scope" value="Bacteria"/>
</dbReference>
<sequence length="165" mass="18917">MINSDSNRNKIIKVFPKLLDDKSFKIIGNITPNYNCIAWAANVTDCWWSSLPLGERPTHGLDGVKYDWPFEVDDEFSIKTLTEIFTFLKYVECENYDYEEGFKKVAFYVKDGRATHAARQLTAIEAKGIWSSKLGASFLIHHGTPYDIESDAYGIPVKFMKKNMN</sequence>
<organism evidence="2 3">
    <name type="scientific">Cellulophaga algicola (strain DSM 14237 / IC166 / ACAM 630)</name>
    <dbReference type="NCBI Taxonomy" id="688270"/>
    <lineage>
        <taxon>Bacteria</taxon>
        <taxon>Pseudomonadati</taxon>
        <taxon>Bacteroidota</taxon>
        <taxon>Flavobacteriia</taxon>
        <taxon>Flavobacteriales</taxon>
        <taxon>Flavobacteriaceae</taxon>
        <taxon>Cellulophaga</taxon>
    </lineage>
</organism>